<keyword evidence="1" id="KW-0732">Signal</keyword>
<protein>
    <recommendedName>
        <fullName evidence="4">SsuA/THI5-like domain-containing protein</fullName>
    </recommendedName>
</protein>
<evidence type="ECO:0000313" key="3">
    <source>
        <dbReference type="Proteomes" id="UP000430146"/>
    </source>
</evidence>
<evidence type="ECO:0000256" key="1">
    <source>
        <dbReference type="SAM" id="SignalP"/>
    </source>
</evidence>
<dbReference type="PROSITE" id="PS51257">
    <property type="entry name" value="PROKAR_LIPOPROTEIN"/>
    <property type="match status" value="1"/>
</dbReference>
<dbReference type="RefSeq" id="WP_234897609.1">
    <property type="nucleotide sequence ID" value="NZ_CACSIP010000033.1"/>
</dbReference>
<evidence type="ECO:0008006" key="4">
    <source>
        <dbReference type="Google" id="ProtNLM"/>
    </source>
</evidence>
<name>A0A5S9R4W3_MYCVN</name>
<feature type="signal peptide" evidence="1">
    <location>
        <begin position="1"/>
        <end position="26"/>
    </location>
</feature>
<dbReference type="Gene3D" id="3.40.190.10">
    <property type="entry name" value="Periplasmic binding protein-like II"/>
    <property type="match status" value="2"/>
</dbReference>
<gene>
    <name evidence="2" type="ORF">AELLOGFF_05427</name>
</gene>
<organism evidence="2 3">
    <name type="scientific">Mycolicibacterium vanbaalenii</name>
    <name type="common">Mycobacterium vanbaalenii</name>
    <dbReference type="NCBI Taxonomy" id="110539"/>
    <lineage>
        <taxon>Bacteria</taxon>
        <taxon>Bacillati</taxon>
        <taxon>Actinomycetota</taxon>
        <taxon>Actinomycetes</taxon>
        <taxon>Mycobacteriales</taxon>
        <taxon>Mycobacteriaceae</taxon>
        <taxon>Mycolicibacterium</taxon>
    </lineage>
</organism>
<sequence>MSYQSCRGRRVTTFIAAGAVGALTLAACGSDSSETPEAATAESLQIALSAQPQASLVPLVYGVDNFGGAFDLDVSVADNVTIFDSHATAAQTVLGGRAQVMGSSISSILAAREQGEDFKIFCPYVSMDDFVLTGANGVNTVGQLFDPSTRVAIDSPGGAGAIILNALLTGTGESRSIQDIPNQQIIESSSLRTAAWAAGDVDATVIHEDQYESAEANVNEPVRIATLYENVDTFIKEAQAADGEWLEQNRELAAKYCATTLRAMKTLKSDFALFQTAVNEYVEEPPAEEELRVLFDLIEQYPFWTDDGGLSEDSMAFMIEVATESGVLTEPMNAADVVDRETLNRAVELANQPEAQ</sequence>
<proteinExistence type="predicted"/>
<dbReference type="Proteomes" id="UP000430146">
    <property type="component" value="Unassembled WGS sequence"/>
</dbReference>
<dbReference type="AlphaFoldDB" id="A0A5S9R4W3"/>
<keyword evidence="3" id="KW-1185">Reference proteome</keyword>
<dbReference type="SUPFAM" id="SSF53850">
    <property type="entry name" value="Periplasmic binding protein-like II"/>
    <property type="match status" value="1"/>
</dbReference>
<reference evidence="2 3" key="1">
    <citation type="submission" date="2019-11" db="EMBL/GenBank/DDBJ databases">
        <authorList>
            <person name="Holert J."/>
        </authorList>
    </citation>
    <scope>NUCLEOTIDE SEQUENCE [LARGE SCALE GENOMIC DNA]</scope>
    <source>
        <strain evidence="2">BC8_1</strain>
    </source>
</reference>
<evidence type="ECO:0000313" key="2">
    <source>
        <dbReference type="EMBL" id="CAA0128099.1"/>
    </source>
</evidence>
<dbReference type="EMBL" id="CACSIP010000033">
    <property type="protein sequence ID" value="CAA0128099.1"/>
    <property type="molecule type" value="Genomic_DNA"/>
</dbReference>
<feature type="chain" id="PRO_5039188243" description="SsuA/THI5-like domain-containing protein" evidence="1">
    <location>
        <begin position="27"/>
        <end position="356"/>
    </location>
</feature>
<accession>A0A5S9R4W3</accession>